<keyword evidence="5 8" id="KW-1133">Transmembrane helix</keyword>
<dbReference type="GeneID" id="8243420"/>
<evidence type="ECO:0000256" key="3">
    <source>
        <dbReference type="ARBA" id="ARBA00022692"/>
    </source>
</evidence>
<dbReference type="GO" id="GO:0045039">
    <property type="term" value="P:protein insertion into mitochondrial inner membrane"/>
    <property type="evidence" value="ECO:0007669"/>
    <property type="project" value="InterPro"/>
</dbReference>
<evidence type="ECO:0000256" key="5">
    <source>
        <dbReference type="ARBA" id="ARBA00022989"/>
    </source>
</evidence>
<dbReference type="eggNOG" id="KOG3225">
    <property type="taxonomic scope" value="Eukaryota"/>
</dbReference>
<reference evidence="9 10" key="1">
    <citation type="journal article" date="2009" name="Science">
        <title>Green evolution and dynamic adaptations revealed by genomes of the marine picoeukaryotes Micromonas.</title>
        <authorList>
            <person name="Worden A.Z."/>
            <person name="Lee J.H."/>
            <person name="Mock T."/>
            <person name="Rouze P."/>
            <person name="Simmons M.P."/>
            <person name="Aerts A.L."/>
            <person name="Allen A.E."/>
            <person name="Cuvelier M.L."/>
            <person name="Derelle E."/>
            <person name="Everett M.V."/>
            <person name="Foulon E."/>
            <person name="Grimwood J."/>
            <person name="Gundlach H."/>
            <person name="Henrissat B."/>
            <person name="Napoli C."/>
            <person name="McDonald S.M."/>
            <person name="Parker M.S."/>
            <person name="Rombauts S."/>
            <person name="Salamov A."/>
            <person name="Von Dassow P."/>
            <person name="Badger J.H."/>
            <person name="Coutinho P.M."/>
            <person name="Demir E."/>
            <person name="Dubchak I."/>
            <person name="Gentemann C."/>
            <person name="Eikrem W."/>
            <person name="Gready J.E."/>
            <person name="John U."/>
            <person name="Lanier W."/>
            <person name="Lindquist E.A."/>
            <person name="Lucas S."/>
            <person name="Mayer K.F."/>
            <person name="Moreau H."/>
            <person name="Not F."/>
            <person name="Otillar R."/>
            <person name="Panaud O."/>
            <person name="Pangilinan J."/>
            <person name="Paulsen I."/>
            <person name="Piegu B."/>
            <person name="Poliakov A."/>
            <person name="Robbens S."/>
            <person name="Schmutz J."/>
            <person name="Toulza E."/>
            <person name="Wyss T."/>
            <person name="Zelensky A."/>
            <person name="Zhou K."/>
            <person name="Armbrust E.V."/>
            <person name="Bhattacharya D."/>
            <person name="Goodenough U.W."/>
            <person name="Van de Peer Y."/>
            <person name="Grigoriev I.V."/>
        </authorList>
    </citation>
    <scope>NUCLEOTIDE SEQUENCE [LARGE SCALE GENOMIC DNA]</scope>
    <source>
        <strain evidence="10">RCC299 / NOUM17</strain>
    </source>
</reference>
<gene>
    <name evidence="9" type="ORF">MICPUN_73513</name>
</gene>
<dbReference type="GO" id="GO:0008320">
    <property type="term" value="F:protein transmembrane transporter activity"/>
    <property type="evidence" value="ECO:0007669"/>
    <property type="project" value="TreeGrafter"/>
</dbReference>
<evidence type="ECO:0000256" key="1">
    <source>
        <dbReference type="ARBA" id="ARBA00004448"/>
    </source>
</evidence>
<protein>
    <submittedName>
        <fullName evidence="9">Mitochondrial protein translocase family</fullName>
    </submittedName>
</protein>
<evidence type="ECO:0000313" key="10">
    <source>
        <dbReference type="Proteomes" id="UP000002009"/>
    </source>
</evidence>
<dbReference type="GO" id="GO:0030943">
    <property type="term" value="F:mitochondrion targeting sequence binding"/>
    <property type="evidence" value="ECO:0007669"/>
    <property type="project" value="TreeGrafter"/>
</dbReference>
<evidence type="ECO:0000256" key="6">
    <source>
        <dbReference type="ARBA" id="ARBA00023128"/>
    </source>
</evidence>
<dbReference type="InterPro" id="IPR039175">
    <property type="entry name" value="TIM22"/>
</dbReference>
<keyword evidence="10" id="KW-1185">Reference proteome</keyword>
<keyword evidence="4" id="KW-0999">Mitochondrion inner membrane</keyword>
<dbReference type="GO" id="GO:0042721">
    <property type="term" value="C:TIM22 mitochondrial import inner membrane insertion complex"/>
    <property type="evidence" value="ECO:0007669"/>
    <property type="project" value="InterPro"/>
</dbReference>
<dbReference type="OrthoDB" id="75343at2759"/>
<evidence type="ECO:0000256" key="4">
    <source>
        <dbReference type="ARBA" id="ARBA00022792"/>
    </source>
</evidence>
<dbReference type="KEGG" id="mis:MICPUN_73513"/>
<organism evidence="9 10">
    <name type="scientific">Micromonas commoda (strain RCC299 / NOUM17 / CCMP2709)</name>
    <name type="common">Picoplanktonic green alga</name>
    <dbReference type="NCBI Taxonomy" id="296587"/>
    <lineage>
        <taxon>Eukaryota</taxon>
        <taxon>Viridiplantae</taxon>
        <taxon>Chlorophyta</taxon>
        <taxon>Mamiellophyceae</taxon>
        <taxon>Mamiellales</taxon>
        <taxon>Mamiellaceae</taxon>
        <taxon>Micromonas</taxon>
    </lineage>
</organism>
<proteinExistence type="inferred from homology"/>
<evidence type="ECO:0000256" key="2">
    <source>
        <dbReference type="ARBA" id="ARBA00008444"/>
    </source>
</evidence>
<evidence type="ECO:0000256" key="8">
    <source>
        <dbReference type="SAM" id="Phobius"/>
    </source>
</evidence>
<comment type="subcellular location">
    <subcellularLocation>
        <location evidence="1">Mitochondrion inner membrane</location>
        <topology evidence="1">Multi-pass membrane protein</topology>
    </subcellularLocation>
</comment>
<keyword evidence="3 8" id="KW-0812">Transmembrane</keyword>
<comment type="similarity">
    <text evidence="2">Belongs to the Tim17/Tim22/Tim23 family.</text>
</comment>
<feature type="transmembrane region" description="Helical" evidence="8">
    <location>
        <begin position="20"/>
        <end position="44"/>
    </location>
</feature>
<keyword evidence="7 8" id="KW-0472">Membrane</keyword>
<keyword evidence="6" id="KW-0496">Mitochondrion</keyword>
<dbReference type="FunCoup" id="C1E6A0">
    <property type="interactions" value="1702"/>
</dbReference>
<dbReference type="RefSeq" id="XP_002502516.1">
    <property type="nucleotide sequence ID" value="XM_002502470.1"/>
</dbReference>
<name>C1E6A0_MICCC</name>
<dbReference type="OMA" id="VNPNMAD"/>
<sequence length="145" mass="15636">VELPTQEQMMMDDVMNNNCMVKMVLSCVMGGVLGAGMGIFFGAFEPMQPGEEKLGVMQTLRNYGRQSLSKSWSYAKGFAAFGALYSGSECVIEQTRAKHDIYNSAYAGCFTGGVMARSGGKEGMAMGCATMAALSVCMDRFMDIH</sequence>
<dbReference type="Proteomes" id="UP000002009">
    <property type="component" value="Chromosome 5"/>
</dbReference>
<dbReference type="InParanoid" id="C1E6A0"/>
<dbReference type="Pfam" id="PF02466">
    <property type="entry name" value="Tim17"/>
    <property type="match status" value="1"/>
</dbReference>
<evidence type="ECO:0000313" key="9">
    <source>
        <dbReference type="EMBL" id="ACO63774.1"/>
    </source>
</evidence>
<dbReference type="EMBL" id="CP001326">
    <property type="protein sequence ID" value="ACO63774.1"/>
    <property type="molecule type" value="Genomic_DNA"/>
</dbReference>
<dbReference type="PANTHER" id="PTHR14110:SF0">
    <property type="entry name" value="MITOCHONDRIAL IMPORT INNER MEMBRANE TRANSLOCASE SUBUNIT TIM22"/>
    <property type="match status" value="1"/>
</dbReference>
<dbReference type="STRING" id="296587.C1E6A0"/>
<evidence type="ECO:0000256" key="7">
    <source>
        <dbReference type="ARBA" id="ARBA00023136"/>
    </source>
</evidence>
<feature type="non-terminal residue" evidence="9">
    <location>
        <position position="1"/>
    </location>
</feature>
<dbReference type="PANTHER" id="PTHR14110">
    <property type="entry name" value="MITOCHONDRIAL IMPORT INNER MEMBRANE TRANSLOCASE SUBUNIT TIM22"/>
    <property type="match status" value="1"/>
</dbReference>
<dbReference type="AlphaFoldDB" id="C1E6A0"/>
<accession>C1E6A0</accession>